<dbReference type="InterPro" id="IPR018060">
    <property type="entry name" value="HTH_AraC"/>
</dbReference>
<evidence type="ECO:0000256" key="3">
    <source>
        <dbReference type="ARBA" id="ARBA00023163"/>
    </source>
</evidence>
<keyword evidence="7" id="KW-1185">Reference proteome</keyword>
<dbReference type="PANTHER" id="PTHR46796:SF7">
    <property type="entry name" value="ARAC FAMILY TRANSCRIPTIONAL REGULATOR"/>
    <property type="match status" value="1"/>
</dbReference>
<accession>B9TKC7</accession>
<dbReference type="PROSITE" id="PS01124">
    <property type="entry name" value="HTH_ARAC_FAMILY_2"/>
    <property type="match status" value="1"/>
</dbReference>
<evidence type="ECO:0000313" key="6">
    <source>
        <dbReference type="EMBL" id="EEF23687.1"/>
    </source>
</evidence>
<gene>
    <name evidence="6" type="ORF">RCOM_1982830</name>
</gene>
<dbReference type="EMBL" id="EQ985080">
    <property type="protein sequence ID" value="EEF23687.1"/>
    <property type="molecule type" value="Genomic_DNA"/>
</dbReference>
<evidence type="ECO:0000313" key="7">
    <source>
        <dbReference type="Proteomes" id="UP000008311"/>
    </source>
</evidence>
<dbReference type="InterPro" id="IPR050204">
    <property type="entry name" value="AraC_XylS_family_regulators"/>
</dbReference>
<dbReference type="InterPro" id="IPR032783">
    <property type="entry name" value="AraC_lig"/>
</dbReference>
<dbReference type="InParanoid" id="B9TKC7"/>
<reference evidence="7" key="1">
    <citation type="journal article" date="2010" name="Nat. Biotechnol.">
        <title>Draft genome sequence of the oilseed species Ricinus communis.</title>
        <authorList>
            <person name="Chan A.P."/>
            <person name="Crabtree J."/>
            <person name="Zhao Q."/>
            <person name="Lorenzi H."/>
            <person name="Orvis J."/>
            <person name="Puiu D."/>
            <person name="Melake-Berhan A."/>
            <person name="Jones K.M."/>
            <person name="Redman J."/>
            <person name="Chen G."/>
            <person name="Cahoon E.B."/>
            <person name="Gedil M."/>
            <person name="Stanke M."/>
            <person name="Haas B.J."/>
            <person name="Wortman J.R."/>
            <person name="Fraser-Liggett C.M."/>
            <person name="Ravel J."/>
            <person name="Rabinowicz P.D."/>
        </authorList>
    </citation>
    <scope>NUCLEOTIDE SEQUENCE [LARGE SCALE GENOMIC DNA]</scope>
    <source>
        <strain evidence="7">cv. Hale</strain>
    </source>
</reference>
<dbReference type="AlphaFoldDB" id="B9TKC7"/>
<evidence type="ECO:0000256" key="2">
    <source>
        <dbReference type="ARBA" id="ARBA00023125"/>
    </source>
</evidence>
<feature type="non-terminal residue" evidence="6">
    <location>
        <position position="369"/>
    </location>
</feature>
<proteinExistence type="predicted"/>
<name>B9TKC7_RICCO</name>
<evidence type="ECO:0000256" key="1">
    <source>
        <dbReference type="ARBA" id="ARBA00023015"/>
    </source>
</evidence>
<organism evidence="6 7">
    <name type="scientific">Ricinus communis</name>
    <name type="common">Castor bean</name>
    <dbReference type="NCBI Taxonomy" id="3988"/>
    <lineage>
        <taxon>Eukaryota</taxon>
        <taxon>Viridiplantae</taxon>
        <taxon>Streptophyta</taxon>
        <taxon>Embryophyta</taxon>
        <taxon>Tracheophyta</taxon>
        <taxon>Spermatophyta</taxon>
        <taxon>Magnoliopsida</taxon>
        <taxon>eudicotyledons</taxon>
        <taxon>Gunneridae</taxon>
        <taxon>Pentapetalae</taxon>
        <taxon>rosids</taxon>
        <taxon>fabids</taxon>
        <taxon>Malpighiales</taxon>
        <taxon>Euphorbiaceae</taxon>
        <taxon>Acalyphoideae</taxon>
        <taxon>Acalypheae</taxon>
        <taxon>Ricinus</taxon>
    </lineage>
</organism>
<keyword evidence="1" id="KW-0805">Transcription regulation</keyword>
<dbReference type="GO" id="GO:0003700">
    <property type="term" value="F:DNA-binding transcription factor activity"/>
    <property type="evidence" value="ECO:0000318"/>
    <property type="project" value="GO_Central"/>
</dbReference>
<sequence>MARTTDWFGESISLRCWTSSPGHANGFEKAGPAQPERLHSRASPNGKRKTILSSGMMKAARCRAVTVEVGVTIGAGNDTIYAQKSEIPSQSSNKMFLPPTTRTFSDPLSEILDVLQPSSYMFRAIDARGEWLLQFPGVDGLRCYAVTRGQIWIHIDGEAHPREIRAGGCLVLTCKHAIKLGSSMTRFADDAVGVMTAAPWGGVVNINGGGEVYGLGGFFMFEGQAAKQLLRSLPRVMQLENLAENAKLSVAMTSIMSELREPKPGGKLLVENTALCMLVLIMRQQLGTGDQAQPGWLQGLGDAKIGRALTALHAAPASPWTLASLASEAGMSRSAFAAHFRERMGEPAMGYLQRWRMLLAADQLLHSSD</sequence>
<dbReference type="GO" id="GO:0000987">
    <property type="term" value="F:cis-regulatory region sequence-specific DNA binding"/>
    <property type="evidence" value="ECO:0000318"/>
    <property type="project" value="GO_Central"/>
</dbReference>
<dbReference type="Proteomes" id="UP000008311">
    <property type="component" value="Unassembled WGS sequence"/>
</dbReference>
<dbReference type="SUPFAM" id="SSF46689">
    <property type="entry name" value="Homeodomain-like"/>
    <property type="match status" value="1"/>
</dbReference>
<keyword evidence="3" id="KW-0804">Transcription</keyword>
<feature type="domain" description="HTH araC/xylS-type" evidence="5">
    <location>
        <begin position="306"/>
        <end position="369"/>
    </location>
</feature>
<dbReference type="InterPro" id="IPR009057">
    <property type="entry name" value="Homeodomain-like_sf"/>
</dbReference>
<feature type="region of interest" description="Disordered" evidence="4">
    <location>
        <begin position="25"/>
        <end position="49"/>
    </location>
</feature>
<dbReference type="Pfam" id="PF12852">
    <property type="entry name" value="Cupin_6"/>
    <property type="match status" value="1"/>
</dbReference>
<evidence type="ECO:0000259" key="5">
    <source>
        <dbReference type="PROSITE" id="PS01124"/>
    </source>
</evidence>
<dbReference type="PANTHER" id="PTHR46796">
    <property type="entry name" value="HTH-TYPE TRANSCRIPTIONAL ACTIVATOR RHAS-RELATED"/>
    <property type="match status" value="1"/>
</dbReference>
<dbReference type="Gene3D" id="1.10.10.60">
    <property type="entry name" value="Homeodomain-like"/>
    <property type="match status" value="1"/>
</dbReference>
<keyword evidence="2" id="KW-0238">DNA-binding</keyword>
<dbReference type="GO" id="GO:0006355">
    <property type="term" value="P:regulation of DNA-templated transcription"/>
    <property type="evidence" value="ECO:0000318"/>
    <property type="project" value="GO_Central"/>
</dbReference>
<protein>
    <recommendedName>
        <fullName evidence="5">HTH araC/xylS-type domain-containing protein</fullName>
    </recommendedName>
</protein>
<evidence type="ECO:0000256" key="4">
    <source>
        <dbReference type="SAM" id="MobiDB-lite"/>
    </source>
</evidence>